<sequence>MFPWGELSTDTLRSVCRDLNARRTAERAREDALELLNTLEIGVANALKKQQSMPPPPKRKYQRRIPAPVPAPAPFPMAPPTPPATPVASRPRTTRPPPVAPTKRRQVRDDTPQRQRSKNPSPTKKQKVFDGVEVEFPPALRRHYYRRCRSMHETAADVYSDHVSTPGAELEEDSQSIHSEDILTLGGA</sequence>
<dbReference type="OrthoDB" id="10443214at2759"/>
<comment type="caution">
    <text evidence="2">The sequence shown here is derived from an EMBL/GenBank/DDBJ whole genome shotgun (WGS) entry which is preliminary data.</text>
</comment>
<organism evidence="2 3">
    <name type="scientific">Pleurotus eryngii</name>
    <name type="common">Boletus of the steppes</name>
    <dbReference type="NCBI Taxonomy" id="5323"/>
    <lineage>
        <taxon>Eukaryota</taxon>
        <taxon>Fungi</taxon>
        <taxon>Dikarya</taxon>
        <taxon>Basidiomycota</taxon>
        <taxon>Agaricomycotina</taxon>
        <taxon>Agaricomycetes</taxon>
        <taxon>Agaricomycetidae</taxon>
        <taxon>Agaricales</taxon>
        <taxon>Pleurotineae</taxon>
        <taxon>Pleurotaceae</taxon>
        <taxon>Pleurotus</taxon>
    </lineage>
</organism>
<proteinExistence type="predicted"/>
<reference evidence="2" key="1">
    <citation type="submission" date="2020-11" db="EMBL/GenBank/DDBJ databases">
        <authorList>
            <consortium name="DOE Joint Genome Institute"/>
            <person name="Ahrendt S."/>
            <person name="Riley R."/>
            <person name="Andreopoulos W."/>
            <person name="Labutti K."/>
            <person name="Pangilinan J."/>
            <person name="Ruiz-Duenas F.J."/>
            <person name="Barrasa J.M."/>
            <person name="Sanchez-Garcia M."/>
            <person name="Camarero S."/>
            <person name="Miyauchi S."/>
            <person name="Serrano A."/>
            <person name="Linde D."/>
            <person name="Babiker R."/>
            <person name="Drula E."/>
            <person name="Ayuso-Fernandez I."/>
            <person name="Pacheco R."/>
            <person name="Padilla G."/>
            <person name="Ferreira P."/>
            <person name="Barriuso J."/>
            <person name="Kellner H."/>
            <person name="Castanera R."/>
            <person name="Alfaro M."/>
            <person name="Ramirez L."/>
            <person name="Pisabarro A.G."/>
            <person name="Kuo A."/>
            <person name="Tritt A."/>
            <person name="Lipzen A."/>
            <person name="He G."/>
            <person name="Yan M."/>
            <person name="Ng V."/>
            <person name="Cullen D."/>
            <person name="Martin F."/>
            <person name="Rosso M.-N."/>
            <person name="Henrissat B."/>
            <person name="Hibbett D."/>
            <person name="Martinez A.T."/>
            <person name="Grigoriev I.V."/>
        </authorList>
    </citation>
    <scope>NUCLEOTIDE SEQUENCE</scope>
    <source>
        <strain evidence="2">ATCC 90797</strain>
    </source>
</reference>
<protein>
    <submittedName>
        <fullName evidence="2">Uncharacterized protein</fullName>
    </submittedName>
</protein>
<gene>
    <name evidence="2" type="ORF">BDN71DRAFT_1497525</name>
</gene>
<feature type="region of interest" description="Disordered" evidence="1">
    <location>
        <begin position="45"/>
        <end position="132"/>
    </location>
</feature>
<keyword evidence="3" id="KW-1185">Reference proteome</keyword>
<accession>A0A9P5ZV63</accession>
<evidence type="ECO:0000256" key="1">
    <source>
        <dbReference type="SAM" id="MobiDB-lite"/>
    </source>
</evidence>
<dbReference type="AlphaFoldDB" id="A0A9P5ZV63"/>
<evidence type="ECO:0000313" key="3">
    <source>
        <dbReference type="Proteomes" id="UP000807025"/>
    </source>
</evidence>
<feature type="region of interest" description="Disordered" evidence="1">
    <location>
        <begin position="165"/>
        <end position="188"/>
    </location>
</feature>
<name>A0A9P5ZV63_PLEER</name>
<dbReference type="EMBL" id="MU154602">
    <property type="protein sequence ID" value="KAF9492361.1"/>
    <property type="molecule type" value="Genomic_DNA"/>
</dbReference>
<dbReference type="Proteomes" id="UP000807025">
    <property type="component" value="Unassembled WGS sequence"/>
</dbReference>
<evidence type="ECO:0000313" key="2">
    <source>
        <dbReference type="EMBL" id="KAF9492361.1"/>
    </source>
</evidence>
<feature type="compositionally biased region" description="Pro residues" evidence="1">
    <location>
        <begin position="67"/>
        <end position="85"/>
    </location>
</feature>